<evidence type="ECO:0000256" key="2">
    <source>
        <dbReference type="ARBA" id="ARBA00023015"/>
    </source>
</evidence>
<evidence type="ECO:0000259" key="6">
    <source>
        <dbReference type="Pfam" id="PF04542"/>
    </source>
</evidence>
<feature type="domain" description="RNA polymerase sigma factor 70 region 4 type 2" evidence="7">
    <location>
        <begin position="129"/>
        <end position="179"/>
    </location>
</feature>
<dbReference type="SUPFAM" id="SSF88946">
    <property type="entry name" value="Sigma2 domain of RNA polymerase sigma factors"/>
    <property type="match status" value="1"/>
</dbReference>
<keyword evidence="9" id="KW-1185">Reference proteome</keyword>
<dbReference type="NCBIfam" id="TIGR02937">
    <property type="entry name" value="sigma70-ECF"/>
    <property type="match status" value="1"/>
</dbReference>
<dbReference type="AlphaFoldDB" id="A0A401ZEY1"/>
<dbReference type="OrthoDB" id="9797134at2"/>
<dbReference type="InterPro" id="IPR013324">
    <property type="entry name" value="RNA_pol_sigma_r3/r4-like"/>
</dbReference>
<dbReference type="InterPro" id="IPR007627">
    <property type="entry name" value="RNA_pol_sigma70_r2"/>
</dbReference>
<accession>A0A401ZEY1</accession>
<evidence type="ECO:0000313" key="8">
    <source>
        <dbReference type="EMBL" id="GCE05425.1"/>
    </source>
</evidence>
<keyword evidence="2" id="KW-0805">Transcription regulation</keyword>
<dbReference type="RefSeq" id="WP_126596466.1">
    <property type="nucleotide sequence ID" value="NZ_BIFQ01000001.1"/>
</dbReference>
<gene>
    <name evidence="8" type="primary">sigW_4</name>
    <name evidence="8" type="ORF">KDAU_27540</name>
</gene>
<dbReference type="PANTHER" id="PTHR43133:SF8">
    <property type="entry name" value="RNA POLYMERASE SIGMA FACTOR HI_1459-RELATED"/>
    <property type="match status" value="1"/>
</dbReference>
<feature type="domain" description="RNA polymerase sigma-70 region 2" evidence="6">
    <location>
        <begin position="24"/>
        <end position="93"/>
    </location>
</feature>
<dbReference type="InterPro" id="IPR039425">
    <property type="entry name" value="RNA_pol_sigma-70-like"/>
</dbReference>
<evidence type="ECO:0000256" key="4">
    <source>
        <dbReference type="ARBA" id="ARBA00023125"/>
    </source>
</evidence>
<comment type="similarity">
    <text evidence="1">Belongs to the sigma-70 factor family. ECF subfamily.</text>
</comment>
<dbReference type="Gene3D" id="1.10.1740.10">
    <property type="match status" value="1"/>
</dbReference>
<evidence type="ECO:0000256" key="1">
    <source>
        <dbReference type="ARBA" id="ARBA00010641"/>
    </source>
</evidence>
<dbReference type="Pfam" id="PF04542">
    <property type="entry name" value="Sigma70_r2"/>
    <property type="match status" value="1"/>
</dbReference>
<dbReference type="Proteomes" id="UP000287224">
    <property type="component" value="Unassembled WGS sequence"/>
</dbReference>
<dbReference type="GO" id="GO:0003677">
    <property type="term" value="F:DNA binding"/>
    <property type="evidence" value="ECO:0007669"/>
    <property type="project" value="UniProtKB-KW"/>
</dbReference>
<keyword evidence="5" id="KW-0804">Transcription</keyword>
<protein>
    <submittedName>
        <fullName evidence="8">ECF RNA polymerase sigma factor SigW</fullName>
    </submittedName>
</protein>
<evidence type="ECO:0000259" key="7">
    <source>
        <dbReference type="Pfam" id="PF08281"/>
    </source>
</evidence>
<reference evidence="9" key="1">
    <citation type="submission" date="2018-12" db="EMBL/GenBank/DDBJ databases">
        <title>Tengunoibacter tsumagoiensis gen. nov., sp. nov., Dictyobacter kobayashii sp. nov., D. alpinus sp. nov., and D. joshuensis sp. nov. and description of Dictyobacteraceae fam. nov. within the order Ktedonobacterales isolated from Tengu-no-mugimeshi.</title>
        <authorList>
            <person name="Wang C.M."/>
            <person name="Zheng Y."/>
            <person name="Sakai Y."/>
            <person name="Toyoda A."/>
            <person name="Minakuchi Y."/>
            <person name="Abe K."/>
            <person name="Yokota A."/>
            <person name="Yabe S."/>
        </authorList>
    </citation>
    <scope>NUCLEOTIDE SEQUENCE [LARGE SCALE GENOMIC DNA]</scope>
    <source>
        <strain evidence="9">S-27</strain>
    </source>
</reference>
<keyword evidence="4" id="KW-0238">DNA-binding</keyword>
<dbReference type="GO" id="GO:0016987">
    <property type="term" value="F:sigma factor activity"/>
    <property type="evidence" value="ECO:0007669"/>
    <property type="project" value="UniProtKB-KW"/>
</dbReference>
<dbReference type="InterPro" id="IPR013249">
    <property type="entry name" value="RNA_pol_sigma70_r4_t2"/>
</dbReference>
<name>A0A401ZEY1_9CHLR</name>
<dbReference type="InterPro" id="IPR036388">
    <property type="entry name" value="WH-like_DNA-bd_sf"/>
</dbReference>
<sequence length="197" mass="23002">MHQQNADLVTLLAADLKSNFHLVVLHYQPHLYGFALRQTGNVQDAEEIAQEAFIQAYFAIANYPSQRIKMLVLQPWLYKIALNIFYKRLRQEKLQLIQLDMEEEDGYTQFADEAICQPDYLFERKESRHEVEALLMTLPLQYREAINLYYFAGFSYREIAEMQQLPMGTVKSNLHRGLSLLRKILAMQQKGNRGGAQ</sequence>
<dbReference type="InterPro" id="IPR014284">
    <property type="entry name" value="RNA_pol_sigma-70_dom"/>
</dbReference>
<dbReference type="Gene3D" id="1.10.10.10">
    <property type="entry name" value="Winged helix-like DNA-binding domain superfamily/Winged helix DNA-binding domain"/>
    <property type="match status" value="1"/>
</dbReference>
<dbReference type="Pfam" id="PF08281">
    <property type="entry name" value="Sigma70_r4_2"/>
    <property type="match status" value="1"/>
</dbReference>
<evidence type="ECO:0000313" key="9">
    <source>
        <dbReference type="Proteomes" id="UP000287224"/>
    </source>
</evidence>
<comment type="caution">
    <text evidence="8">The sequence shown here is derived from an EMBL/GenBank/DDBJ whole genome shotgun (WGS) entry which is preliminary data.</text>
</comment>
<dbReference type="PANTHER" id="PTHR43133">
    <property type="entry name" value="RNA POLYMERASE ECF-TYPE SIGMA FACTO"/>
    <property type="match status" value="1"/>
</dbReference>
<dbReference type="CDD" id="cd06171">
    <property type="entry name" value="Sigma70_r4"/>
    <property type="match status" value="1"/>
</dbReference>
<evidence type="ECO:0000256" key="5">
    <source>
        <dbReference type="ARBA" id="ARBA00023163"/>
    </source>
</evidence>
<evidence type="ECO:0000256" key="3">
    <source>
        <dbReference type="ARBA" id="ARBA00023082"/>
    </source>
</evidence>
<proteinExistence type="inferred from homology"/>
<dbReference type="SUPFAM" id="SSF88659">
    <property type="entry name" value="Sigma3 and sigma4 domains of RNA polymerase sigma factors"/>
    <property type="match status" value="1"/>
</dbReference>
<dbReference type="InterPro" id="IPR013325">
    <property type="entry name" value="RNA_pol_sigma_r2"/>
</dbReference>
<keyword evidence="3" id="KW-0731">Sigma factor</keyword>
<dbReference type="GO" id="GO:0006352">
    <property type="term" value="P:DNA-templated transcription initiation"/>
    <property type="evidence" value="ECO:0007669"/>
    <property type="project" value="InterPro"/>
</dbReference>
<dbReference type="EMBL" id="BIFQ01000001">
    <property type="protein sequence ID" value="GCE05425.1"/>
    <property type="molecule type" value="Genomic_DNA"/>
</dbReference>
<organism evidence="8 9">
    <name type="scientific">Dictyobacter aurantiacus</name>
    <dbReference type="NCBI Taxonomy" id="1936993"/>
    <lineage>
        <taxon>Bacteria</taxon>
        <taxon>Bacillati</taxon>
        <taxon>Chloroflexota</taxon>
        <taxon>Ktedonobacteria</taxon>
        <taxon>Ktedonobacterales</taxon>
        <taxon>Dictyobacteraceae</taxon>
        <taxon>Dictyobacter</taxon>
    </lineage>
</organism>